<dbReference type="EMBL" id="FNDQ01000018">
    <property type="protein sequence ID" value="SDH84530.1"/>
    <property type="molecule type" value="Genomic_DNA"/>
</dbReference>
<protein>
    <submittedName>
        <fullName evidence="1">Uncharacterized protein</fullName>
    </submittedName>
</protein>
<evidence type="ECO:0000313" key="2">
    <source>
        <dbReference type="Proteomes" id="UP000243588"/>
    </source>
</evidence>
<gene>
    <name evidence="1" type="ORF">SAMN05421818_11838</name>
</gene>
<dbReference type="Proteomes" id="UP000243588">
    <property type="component" value="Unassembled WGS sequence"/>
</dbReference>
<proteinExistence type="predicted"/>
<evidence type="ECO:0000313" key="1">
    <source>
        <dbReference type="EMBL" id="SDH84530.1"/>
    </source>
</evidence>
<reference evidence="2" key="1">
    <citation type="submission" date="2016-10" db="EMBL/GenBank/DDBJ databases">
        <authorList>
            <person name="Varghese N."/>
            <person name="Submissions S."/>
        </authorList>
    </citation>
    <scope>NUCLEOTIDE SEQUENCE [LARGE SCALE GENOMIC DNA]</scope>
    <source>
        <strain evidence="2">DSM 23313</strain>
    </source>
</reference>
<name>A0A1G8FQW6_9FLAO</name>
<organism evidence="1 2">
    <name type="scientific">Myroides phaeus</name>
    <dbReference type="NCBI Taxonomy" id="702745"/>
    <lineage>
        <taxon>Bacteria</taxon>
        <taxon>Pseudomonadati</taxon>
        <taxon>Bacteroidota</taxon>
        <taxon>Flavobacteriia</taxon>
        <taxon>Flavobacteriales</taxon>
        <taxon>Flavobacteriaceae</taxon>
        <taxon>Myroides</taxon>
    </lineage>
</organism>
<sequence length="180" mass="21526">METYDFTLESHLWTKEEIECPYELLDWLIDLAHIDYFQEQIRNYCWYLLSDKMYDKAKVSEVIFDLTVLQSLFKASYRIFLNPNVFTEKRLTVSDVSEEDLQEMKYINEQEFKNPYLVFKSVFEQFELNSITSSFFNLVLATMANNASNKEYDSDVSMLVYHRLLEACLLIQVRDTASYR</sequence>
<dbReference type="RefSeq" id="WP_090409722.1">
    <property type="nucleotide sequence ID" value="NZ_FNDQ01000018.1"/>
</dbReference>
<dbReference type="AlphaFoldDB" id="A0A1G8FQW6"/>
<dbReference type="STRING" id="702745.SAMN05421818_11838"/>
<keyword evidence="2" id="KW-1185">Reference proteome</keyword>
<accession>A0A1G8FQW6</accession>